<protein>
    <submittedName>
        <fullName evidence="5">Pyridoxal-phosphate dependent enzyme</fullName>
    </submittedName>
</protein>
<comment type="similarity">
    <text evidence="2">Belongs to the ACC deaminase/D-cysteine desulfhydrase family.</text>
</comment>
<gene>
    <name evidence="5" type="ORF">WJU16_19680</name>
</gene>
<reference evidence="6" key="1">
    <citation type="submission" date="2024-03" db="EMBL/GenBank/DDBJ databases">
        <title>Chitinophaga horti sp. nov., isolated from garden soil.</title>
        <authorList>
            <person name="Lee D.S."/>
            <person name="Han D.M."/>
            <person name="Baek J.H."/>
            <person name="Choi D.G."/>
            <person name="Jeon J.H."/>
            <person name="Jeon C.O."/>
        </authorList>
    </citation>
    <scope>NUCLEOTIDE SEQUENCE [LARGE SCALE GENOMIC DNA]</scope>
    <source>
        <strain evidence="6">GPA1</strain>
    </source>
</reference>
<dbReference type="InterPro" id="IPR036052">
    <property type="entry name" value="TrpB-like_PALP_sf"/>
</dbReference>
<evidence type="ECO:0000256" key="1">
    <source>
        <dbReference type="ARBA" id="ARBA00001933"/>
    </source>
</evidence>
<evidence type="ECO:0000259" key="4">
    <source>
        <dbReference type="Pfam" id="PF00291"/>
    </source>
</evidence>
<evidence type="ECO:0000313" key="6">
    <source>
        <dbReference type="Proteomes" id="UP001485459"/>
    </source>
</evidence>
<organism evidence="5 6">
    <name type="scientific">Chitinophaga pollutisoli</name>
    <dbReference type="NCBI Taxonomy" id="3133966"/>
    <lineage>
        <taxon>Bacteria</taxon>
        <taxon>Pseudomonadati</taxon>
        <taxon>Bacteroidota</taxon>
        <taxon>Chitinophagia</taxon>
        <taxon>Chitinophagales</taxon>
        <taxon>Chitinophagaceae</taxon>
        <taxon>Chitinophaga</taxon>
    </lineage>
</organism>
<proteinExistence type="inferred from homology"/>
<dbReference type="InterPro" id="IPR001926">
    <property type="entry name" value="TrpB-like_PALP"/>
</dbReference>
<dbReference type="PANTHER" id="PTHR43780">
    <property type="entry name" value="1-AMINOCYCLOPROPANE-1-CARBOXYLATE DEAMINASE-RELATED"/>
    <property type="match status" value="1"/>
</dbReference>
<keyword evidence="3" id="KW-0663">Pyridoxal phosphate</keyword>
<evidence type="ECO:0000313" key="5">
    <source>
        <dbReference type="EMBL" id="WZN40193.1"/>
    </source>
</evidence>
<evidence type="ECO:0000256" key="3">
    <source>
        <dbReference type="ARBA" id="ARBA00022898"/>
    </source>
</evidence>
<dbReference type="Pfam" id="PF00291">
    <property type="entry name" value="PALP"/>
    <property type="match status" value="1"/>
</dbReference>
<dbReference type="RefSeq" id="WP_341835124.1">
    <property type="nucleotide sequence ID" value="NZ_CP149822.1"/>
</dbReference>
<dbReference type="InterPro" id="IPR027278">
    <property type="entry name" value="ACCD_DCysDesulf"/>
</dbReference>
<comment type="cofactor">
    <cofactor evidence="1">
        <name>pyridoxal 5'-phosphate</name>
        <dbReference type="ChEBI" id="CHEBI:597326"/>
    </cofactor>
</comment>
<evidence type="ECO:0000256" key="2">
    <source>
        <dbReference type="ARBA" id="ARBA00008639"/>
    </source>
</evidence>
<name>A0ABZ2YKV5_9BACT</name>
<dbReference type="EMBL" id="CP149822">
    <property type="protein sequence ID" value="WZN40193.1"/>
    <property type="molecule type" value="Genomic_DNA"/>
</dbReference>
<feature type="domain" description="Tryptophan synthase beta chain-like PALP" evidence="4">
    <location>
        <begin position="27"/>
        <end position="259"/>
    </location>
</feature>
<dbReference type="SUPFAM" id="SSF53686">
    <property type="entry name" value="Tryptophan synthase beta subunit-like PLP-dependent enzymes"/>
    <property type="match status" value="1"/>
</dbReference>
<dbReference type="PANTHER" id="PTHR43780:SF2">
    <property type="entry name" value="1-AMINOCYCLOPROPANE-1-CARBOXYLATE DEAMINASE-RELATED"/>
    <property type="match status" value="1"/>
</dbReference>
<dbReference type="Proteomes" id="UP001485459">
    <property type="component" value="Chromosome"/>
</dbReference>
<sequence length="274" mass="29000">MLRLDQIHPLVQGNKWFKLKRNLEAAGGLPVVTFGGPWSNHLHATAAACKLQGAPVTGIVRGEAPPEPSQTLTDAAALGMRIVHVSREAYDKAKKGKIPEELRTVTDGAYIIPEGGGNAEGAAGCEEILDLGDFTPFTHILCATGTGTTLAGLVNGAGKRGIQAQFLGISALKGAISVEDEVRGLLEEDRGNWGILHDYHEGGFAKISPALIAEMNDFYAQTGTPTDRVYTGKLVLAFRKMAGEDRFPAGSNILLIHTGGLQGNASLPPETLHF</sequence>
<dbReference type="PIRSF" id="PIRSF006278">
    <property type="entry name" value="ACCD_DCysDesulf"/>
    <property type="match status" value="1"/>
</dbReference>
<accession>A0ABZ2YKV5</accession>
<keyword evidence="6" id="KW-1185">Reference proteome</keyword>
<dbReference type="Gene3D" id="3.40.50.1100">
    <property type="match status" value="2"/>
</dbReference>